<keyword evidence="2" id="KW-0413">Isomerase</keyword>
<gene>
    <name evidence="2" type="ORF">ADICYQ_1152</name>
</gene>
<comment type="caution">
    <text evidence="2">The sequence shown here is derived from an EMBL/GenBank/DDBJ whole genome shotgun (WGS) entry which is preliminary data.</text>
</comment>
<evidence type="ECO:0000259" key="1">
    <source>
        <dbReference type="Pfam" id="PF01370"/>
    </source>
</evidence>
<organism evidence="2 3">
    <name type="scientific">Cyclobacterium qasimii M12-11B</name>
    <dbReference type="NCBI Taxonomy" id="641524"/>
    <lineage>
        <taxon>Bacteria</taxon>
        <taxon>Pseudomonadati</taxon>
        <taxon>Bacteroidota</taxon>
        <taxon>Cytophagia</taxon>
        <taxon>Cytophagales</taxon>
        <taxon>Cyclobacteriaceae</taxon>
        <taxon>Cyclobacterium</taxon>
    </lineage>
</organism>
<dbReference type="PATRIC" id="fig|641524.5.peg.1144"/>
<dbReference type="InterPro" id="IPR050177">
    <property type="entry name" value="Lipid_A_modif_metabolic_enz"/>
</dbReference>
<dbReference type="eggNOG" id="COG0451">
    <property type="taxonomic scope" value="Bacteria"/>
</dbReference>
<dbReference type="PANTHER" id="PTHR43245">
    <property type="entry name" value="BIFUNCTIONAL POLYMYXIN RESISTANCE PROTEIN ARNA"/>
    <property type="match status" value="1"/>
</dbReference>
<dbReference type="EC" id="5.1.3.2" evidence="2"/>
<dbReference type="InterPro" id="IPR001509">
    <property type="entry name" value="Epimerase_deHydtase"/>
</dbReference>
<reference evidence="2 3" key="1">
    <citation type="journal article" date="2013" name="Genome Announc.">
        <title>Draft Genome Sequence of Cyclobacterium qasimii Strain M12-11BT, Isolated from Arctic Marine Sediment.</title>
        <authorList>
            <person name="Shivaji S."/>
            <person name="Ara S."/>
            <person name="Singh A."/>
            <person name="Kumar Pinnaka A."/>
        </authorList>
    </citation>
    <scope>NUCLEOTIDE SEQUENCE [LARGE SCALE GENOMIC DNA]</scope>
    <source>
        <strain evidence="2 3">M12-11B</strain>
    </source>
</reference>
<name>S7VJ00_9BACT</name>
<dbReference type="STRING" id="641524.ADICYQ_1152"/>
<dbReference type="EMBL" id="ATNM01000052">
    <property type="protein sequence ID" value="EPR69956.1"/>
    <property type="molecule type" value="Genomic_DNA"/>
</dbReference>
<feature type="domain" description="NAD-dependent epimerase/dehydratase" evidence="1">
    <location>
        <begin position="16"/>
        <end position="230"/>
    </location>
</feature>
<dbReference type="Gene3D" id="3.40.50.720">
    <property type="entry name" value="NAD(P)-binding Rossmann-like Domain"/>
    <property type="match status" value="1"/>
</dbReference>
<evidence type="ECO:0000313" key="2">
    <source>
        <dbReference type="EMBL" id="EPR69956.1"/>
    </source>
</evidence>
<dbReference type="AlphaFoldDB" id="S7VJ00"/>
<proteinExistence type="predicted"/>
<protein>
    <submittedName>
        <fullName evidence="2">UDP-glucose 4-epimerase</fullName>
        <ecNumber evidence="2">5.1.3.2</ecNumber>
    </submittedName>
</protein>
<dbReference type="PANTHER" id="PTHR43245:SF58">
    <property type="entry name" value="BLL5923 PROTEIN"/>
    <property type="match status" value="1"/>
</dbReference>
<dbReference type="Pfam" id="PF01370">
    <property type="entry name" value="Epimerase"/>
    <property type="match status" value="1"/>
</dbReference>
<dbReference type="Proteomes" id="UP000014974">
    <property type="component" value="Unassembled WGS sequence"/>
</dbReference>
<dbReference type="InterPro" id="IPR036291">
    <property type="entry name" value="NAD(P)-bd_dom_sf"/>
</dbReference>
<dbReference type="GO" id="GO:0003978">
    <property type="term" value="F:UDP-glucose 4-epimerase activity"/>
    <property type="evidence" value="ECO:0007669"/>
    <property type="project" value="UniProtKB-EC"/>
</dbReference>
<dbReference type="SUPFAM" id="SSF51735">
    <property type="entry name" value="NAD(P)-binding Rossmann-fold domains"/>
    <property type="match status" value="1"/>
</dbReference>
<sequence length="320" mass="35213">MENKATIKMDKNSSFLITGASGFVGQNLLRFLQSNGIEDILSLSRAENSENGKSLSYVGFFEEANTSATHYVHLAGKAHDLQKTSNDQAYFDVNYGLTKKLYDKFLADPGAKNFVFISSVKACADEVEGWLTEESTCDPVTPYGKSKLQAEDYILKHLPSDKQVYILRPCMIHGPGNKGNLNLLFAFAKKGLPFPLAAFDNQRSFLSVDNLCWVILKLLSKDIPSGVYQVADDGTFATNDLIRLMAVSLGKKARLWAIPASLITAAAKVGDKLHLPLTSERLKKLTESYRVSNTKLITTIGEALPVTAEDGLKKTFKAFK</sequence>
<evidence type="ECO:0000313" key="3">
    <source>
        <dbReference type="Proteomes" id="UP000014974"/>
    </source>
</evidence>
<accession>S7VJ00</accession>